<name>E1QEP0_DESB2</name>
<proteinExistence type="predicted"/>
<evidence type="ECO:0000313" key="1">
    <source>
        <dbReference type="EMBL" id="ADK84026.1"/>
    </source>
</evidence>
<gene>
    <name evidence="1" type="ordered locus">Deba_0654</name>
</gene>
<sequence>MAAMPFSAERLQRNLEALAFVAPEVARWLKGQRADPNAAETLRRHCCRRKQNLPAESAREGDITLVLGGGLLDEVSDFLRRMPAGHQVFLLEPRAWLLLAALGRHDLSGHLGQEDLVIMAPGEASLEEALSRNPQLALGANVRLVHLYLAADEPACRQASAALYHLWGRALCARDLALSCESHSAENLVGNLVYAAFMGAWSSLAGALRGAPAVLLLAGPGLEPAIEALRGHLGGAALFCDDEALPAILNAGLTPTAAGVTRCQAGPLLGFDHPNLPLVPLVAEEIAHSATLAAHPGSVFPCLGPRGTALGPLAGMAKWFTAQHHPLPRLAELALLAGCAPLIVAGGDMADPTGDLCMSAVGGGLTQANMAQAAAAGAFGRVLARYDQTAFNAGQGLELPRTVAVDLLEVAKRLGGPGQPPRLAALEGETLLSPAELDAYGQALGQAALTATRFWQRAAAPLADYPRRAGRQAHLWLNAADALFVALSDQAAADPMLSALLEGCLVRAFRRRHRLACWAASRSLPVEEAARQLQSCLEEMRARVGKLAGGLQKMSQDMRRLAHSLGRVGPCWGRPPGKASA</sequence>
<protein>
    <recommendedName>
        <fullName evidence="3">DUF115 domain-containing protein</fullName>
    </recommendedName>
</protein>
<keyword evidence="2" id="KW-1185">Reference proteome</keyword>
<dbReference type="STRING" id="644282.Deba_0654"/>
<dbReference type="Proteomes" id="UP000009047">
    <property type="component" value="Chromosome"/>
</dbReference>
<evidence type="ECO:0008006" key="3">
    <source>
        <dbReference type="Google" id="ProtNLM"/>
    </source>
</evidence>
<dbReference type="eggNOG" id="COG2604">
    <property type="taxonomic scope" value="Bacteria"/>
</dbReference>
<dbReference type="AlphaFoldDB" id="E1QEP0"/>
<evidence type="ECO:0000313" key="2">
    <source>
        <dbReference type="Proteomes" id="UP000009047"/>
    </source>
</evidence>
<reference evidence="1 2" key="1">
    <citation type="journal article" date="2010" name="Stand. Genomic Sci.">
        <title>Complete genome sequence of Desulfarculus baarsii type strain (2st14).</title>
        <authorList>
            <person name="Sun H."/>
            <person name="Spring S."/>
            <person name="Lapidus A."/>
            <person name="Davenport K."/>
            <person name="Del Rio T.G."/>
            <person name="Tice H."/>
            <person name="Nolan M."/>
            <person name="Copeland A."/>
            <person name="Cheng J.F."/>
            <person name="Lucas S."/>
            <person name="Tapia R."/>
            <person name="Goodwin L."/>
            <person name="Pitluck S."/>
            <person name="Ivanova N."/>
            <person name="Pagani I."/>
            <person name="Mavromatis K."/>
            <person name="Ovchinnikova G."/>
            <person name="Pati A."/>
            <person name="Chen A."/>
            <person name="Palaniappan K."/>
            <person name="Hauser L."/>
            <person name="Chang Y.J."/>
            <person name="Jeffries C.D."/>
            <person name="Detter J.C."/>
            <person name="Han C."/>
            <person name="Rohde M."/>
            <person name="Brambilla E."/>
            <person name="Goker M."/>
            <person name="Woyke T."/>
            <person name="Bristow J."/>
            <person name="Eisen J.A."/>
            <person name="Markowitz V."/>
            <person name="Hugenholtz P."/>
            <person name="Kyrpides N.C."/>
            <person name="Klenk H.P."/>
            <person name="Land M."/>
        </authorList>
    </citation>
    <scope>NUCLEOTIDE SEQUENCE [LARGE SCALE GENOMIC DNA]</scope>
    <source>
        <strain evidence="2">ATCC 33931 / DSM 2075 / LMG 7858 / VKM B-1802 / 2st14</strain>
    </source>
</reference>
<dbReference type="HOGENOM" id="CLU_469077_0_0_7"/>
<accession>E1QEP0</accession>
<dbReference type="KEGG" id="dbr:Deba_0654"/>
<organism evidence="1 2">
    <name type="scientific">Desulfarculus baarsii (strain ATCC 33931 / DSM 2075 / LMG 7858 / VKM B-1802 / 2st14)</name>
    <dbReference type="NCBI Taxonomy" id="644282"/>
    <lineage>
        <taxon>Bacteria</taxon>
        <taxon>Pseudomonadati</taxon>
        <taxon>Thermodesulfobacteriota</taxon>
        <taxon>Desulfarculia</taxon>
        <taxon>Desulfarculales</taxon>
        <taxon>Desulfarculaceae</taxon>
        <taxon>Desulfarculus</taxon>
    </lineage>
</organism>
<dbReference type="EMBL" id="CP002085">
    <property type="protein sequence ID" value="ADK84026.1"/>
    <property type="molecule type" value="Genomic_DNA"/>
</dbReference>